<reference evidence="3" key="1">
    <citation type="submission" date="2015-06" db="EMBL/GenBank/DDBJ databases">
        <title>Expansion of signal transduction pathways in fungi by whole-genome duplication.</title>
        <authorList>
            <consortium name="DOE Joint Genome Institute"/>
            <person name="Corrochano L.M."/>
            <person name="Kuo A."/>
            <person name="Marcet-Houben M."/>
            <person name="Polaino S."/>
            <person name="Salamov A."/>
            <person name="Villalobos J.M."/>
            <person name="Alvarez M.I."/>
            <person name="Avalos J."/>
            <person name="Benito E.P."/>
            <person name="Benoit I."/>
            <person name="Burger G."/>
            <person name="Camino L.P."/>
            <person name="Canovas D."/>
            <person name="Cerda-Olmedo E."/>
            <person name="Cheng J.-F."/>
            <person name="Dominguez A."/>
            <person name="Elias M."/>
            <person name="Eslava A.P."/>
            <person name="Glaser F."/>
            <person name="Grimwood J."/>
            <person name="Gutierrez G."/>
            <person name="Heitman J."/>
            <person name="Henrissat B."/>
            <person name="Iturriaga E.A."/>
            <person name="Lang B.F."/>
            <person name="Lavin J.L."/>
            <person name="Lee S."/>
            <person name="Li W."/>
            <person name="Lindquist E."/>
            <person name="Lopez-Garcia S."/>
            <person name="Luque E.M."/>
            <person name="Marcos A.T."/>
            <person name="Martin J."/>
            <person name="McCluskey K."/>
            <person name="Medina H.R."/>
            <person name="Miralles-Duran A."/>
            <person name="Miyazaki A."/>
            <person name="Munoz-Torres E."/>
            <person name="Oguiza J.A."/>
            <person name="Ohm R."/>
            <person name="Olmedo M."/>
            <person name="Orejas M."/>
            <person name="Ortiz-Castellanos L."/>
            <person name="Pisabarro A.G."/>
            <person name="Rodriguez-Romero J."/>
            <person name="Ruiz-Herrera J."/>
            <person name="Ruiz-Vazquez R."/>
            <person name="Sanz C."/>
            <person name="Schackwitz W."/>
            <person name="Schmutz J."/>
            <person name="Shahriari M."/>
            <person name="Shelest E."/>
            <person name="Silva-Franco F."/>
            <person name="Soanes D."/>
            <person name="Syed K."/>
            <person name="Tagua V.G."/>
            <person name="Talbot N.J."/>
            <person name="Thon M."/>
            <person name="De vries R.P."/>
            <person name="Wiebenga A."/>
            <person name="Yadav J.S."/>
            <person name="Braun E.L."/>
            <person name="Baker S."/>
            <person name="Garre V."/>
            <person name="Horwitz B."/>
            <person name="Torres-Martinez S."/>
            <person name="Idnurm A."/>
            <person name="Herrera-Estrella A."/>
            <person name="Gabaldon T."/>
            <person name="Grigoriev I.V."/>
        </authorList>
    </citation>
    <scope>NUCLEOTIDE SEQUENCE [LARGE SCALE GENOMIC DNA]</scope>
    <source>
        <strain evidence="3">NRRL 1555(-)</strain>
    </source>
</reference>
<dbReference type="Proteomes" id="UP000077315">
    <property type="component" value="Unassembled WGS sequence"/>
</dbReference>
<feature type="compositionally biased region" description="Polar residues" evidence="1">
    <location>
        <begin position="106"/>
        <end position="157"/>
    </location>
</feature>
<dbReference type="AlphaFoldDB" id="A0A167LW87"/>
<feature type="region of interest" description="Disordered" evidence="1">
    <location>
        <begin position="266"/>
        <end position="291"/>
    </location>
</feature>
<proteinExistence type="predicted"/>
<dbReference type="InParanoid" id="A0A167LW87"/>
<accession>A0A167LW87</accession>
<dbReference type="EMBL" id="KV440986">
    <property type="protein sequence ID" value="OAD71219.1"/>
    <property type="molecule type" value="Genomic_DNA"/>
</dbReference>
<keyword evidence="3" id="KW-1185">Reference proteome</keyword>
<sequence length="323" mass="35818">MSTPVQGAHHLVNSKITQYFEKSSIPVKEPRKRTDENATDEAEQVRQKQRDKRLGGQLRVPLKDIGTNIGVPLRPPSGRPIPTGSQIKVWRDEPSTSASVRKDKQTMGSNVLASGSNHTQNKSSQFQKRSLGSLSSTPLKQPTKPSTKQSIKQSTKPSAKHTTDDHKYPITSNDQASITDLKRTRQERSLQSSSPICKSHDLSRTIKTHSSTLSKQNITHKSTPIIDKIVCSDSMFSVLSTDQLSMASITTNPLSFHTDLVSASESPFLQRSDNENNPEERCPNEPSAQDLNELNDFFSTSSFNSQKQYCNRPVNATTDKSDV</sequence>
<organism evidence="2 3">
    <name type="scientific">Phycomyces blakesleeanus (strain ATCC 8743b / DSM 1359 / FGSC 10004 / NBRC 33097 / NRRL 1555)</name>
    <dbReference type="NCBI Taxonomy" id="763407"/>
    <lineage>
        <taxon>Eukaryota</taxon>
        <taxon>Fungi</taxon>
        <taxon>Fungi incertae sedis</taxon>
        <taxon>Mucoromycota</taxon>
        <taxon>Mucoromycotina</taxon>
        <taxon>Mucoromycetes</taxon>
        <taxon>Mucorales</taxon>
        <taxon>Phycomycetaceae</taxon>
        <taxon>Phycomyces</taxon>
    </lineage>
</organism>
<name>A0A167LW87_PHYB8</name>
<feature type="region of interest" description="Disordered" evidence="1">
    <location>
        <begin position="1"/>
        <end position="203"/>
    </location>
</feature>
<dbReference type="VEuPathDB" id="FungiDB:PHYBLDRAFT_147723"/>
<evidence type="ECO:0000313" key="3">
    <source>
        <dbReference type="Proteomes" id="UP000077315"/>
    </source>
</evidence>
<feature type="compositionally biased region" description="Basic and acidic residues" evidence="1">
    <location>
        <begin position="43"/>
        <end position="54"/>
    </location>
</feature>
<gene>
    <name evidence="2" type="ORF">PHYBLDRAFT_147723</name>
</gene>
<evidence type="ECO:0000256" key="1">
    <source>
        <dbReference type="SAM" id="MobiDB-lite"/>
    </source>
</evidence>
<dbReference type="GeneID" id="28992843"/>
<dbReference type="OrthoDB" id="10382336at2759"/>
<feature type="compositionally biased region" description="Basic and acidic residues" evidence="1">
    <location>
        <begin position="272"/>
        <end position="283"/>
    </location>
</feature>
<evidence type="ECO:0000313" key="2">
    <source>
        <dbReference type="EMBL" id="OAD71219.1"/>
    </source>
</evidence>
<protein>
    <submittedName>
        <fullName evidence="2">Uncharacterized protein</fullName>
    </submittedName>
</protein>
<dbReference type="RefSeq" id="XP_018289259.1">
    <property type="nucleotide sequence ID" value="XM_018431937.1"/>
</dbReference>
<feature type="compositionally biased region" description="Basic and acidic residues" evidence="1">
    <location>
        <begin position="89"/>
        <end position="105"/>
    </location>
</feature>